<proteinExistence type="predicted"/>
<dbReference type="SMART" id="SM00421">
    <property type="entry name" value="HTH_LUXR"/>
    <property type="match status" value="1"/>
</dbReference>
<evidence type="ECO:0000259" key="4">
    <source>
        <dbReference type="PROSITE" id="PS50043"/>
    </source>
</evidence>
<sequence length="949" mass="103636">MELVERTKEMRSLDQFLGEADAGSGKAVLISGPVATGKTELSVAFSRKVAEAGARVINAFGSAEERDIPLAVLRQLAVDITRDEAADPYRLTRAISGQLLDAAGGLPLLVVIDDVHFIDSASLHGVLQLIRRIRTERVMLLMTHADHPTPTVPALHAELLRSPHCHRLTLAPLSADGVAELLARDVDAERAARWASDWHALTGGNPLLLRAFRQESLGAGESGSLTARPVAGETFTDVALACLHRSGAIALDVARGIAVLGHDVTADLLARLLGADPVELHRAVRILNSGGFLESLRFRHPAVRAAVLKDPAFDRLTAWHHAAAELLEAEGGTPDRVAEHLVAADRADAPWSISVLLDVAAEALRRNDGKFALRCLELAHRESPPGPERTEIVGMLVRAEWQVSPARAHTYLAELLDIWREHGLPDREALTVVKAQLWHGRTAEAVEVLKGTGEFPVDGDAATDLAGLRSWVRASYPDLFRDIESLFERRLTHGADVSVIYEPPPPVPPLATAPPGAAPGSPPADASKGASDRALVRHAESVLRNYRMGDWWMAAPSAAILDLVYADQPMRAERWCSRLLQEAESRGMRGWRGLIHAIRGEIARRGGRILQAEESSRAAFDQVPPRSWGVMVGLPLANLIGAATARGAHEEAEAHLERSVPEAMFGTRFGLHYLEAQGHHNLAVGRPQAALRHFLICGRRMAGWDMDVPVLIPWRTGAAEALVRLGDRAGALRHLDEQLERPTGYHPRIRAAALRVRASAVESRRRVSLLREATELQRDWRHDFELLRALADLSHAYQHIGEQHLARTTARRAWHLAERCRAEPLARRLLPSYATGQVPPPQRDGADGPSGQREEHGRENARERRAESGATVEAGQDGAQESGSDAVLSAAELRVAELASLGHTNRQIAGKLYITVSTVEQHLTRVYRKLSVSRRADLPDRLGVRRCEA</sequence>
<dbReference type="InterPro" id="IPR027417">
    <property type="entry name" value="P-loop_NTPase"/>
</dbReference>
<dbReference type="PROSITE" id="PS50043">
    <property type="entry name" value="HTH_LUXR_2"/>
    <property type="match status" value="1"/>
</dbReference>
<feature type="compositionally biased region" description="Basic and acidic residues" evidence="3">
    <location>
        <begin position="852"/>
        <end position="867"/>
    </location>
</feature>
<dbReference type="GO" id="GO:0005524">
    <property type="term" value="F:ATP binding"/>
    <property type="evidence" value="ECO:0007669"/>
    <property type="project" value="UniProtKB-KW"/>
</dbReference>
<evidence type="ECO:0000313" key="5">
    <source>
        <dbReference type="EMBL" id="RKN06822.1"/>
    </source>
</evidence>
<feature type="region of interest" description="Disordered" evidence="3">
    <location>
        <begin position="505"/>
        <end position="530"/>
    </location>
</feature>
<keyword evidence="1" id="KW-0547">Nucleotide-binding</keyword>
<dbReference type="EMBL" id="RBDX01000018">
    <property type="protein sequence ID" value="RKN06822.1"/>
    <property type="molecule type" value="Genomic_DNA"/>
</dbReference>
<evidence type="ECO:0000313" key="8">
    <source>
        <dbReference type="Proteomes" id="UP000275024"/>
    </source>
</evidence>
<feature type="region of interest" description="Disordered" evidence="3">
    <location>
        <begin position="831"/>
        <end position="885"/>
    </location>
</feature>
<dbReference type="PANTHER" id="PTHR16305:SF35">
    <property type="entry name" value="TRANSCRIPTIONAL ACTIVATOR DOMAIN"/>
    <property type="match status" value="1"/>
</dbReference>
<dbReference type="Pfam" id="PF00196">
    <property type="entry name" value="GerE"/>
    <property type="match status" value="1"/>
</dbReference>
<gene>
    <name evidence="6" type="ORF">D7318_20145</name>
    <name evidence="5" type="ORF">D7319_20680</name>
</gene>
<dbReference type="PANTHER" id="PTHR16305">
    <property type="entry name" value="TESTICULAR SOLUBLE ADENYLYL CYCLASE"/>
    <property type="match status" value="1"/>
</dbReference>
<dbReference type="PROSITE" id="PS00622">
    <property type="entry name" value="HTH_LUXR_1"/>
    <property type="match status" value="1"/>
</dbReference>
<dbReference type="EMBL" id="RBDY01000016">
    <property type="protein sequence ID" value="RKN19440.1"/>
    <property type="molecule type" value="Genomic_DNA"/>
</dbReference>
<feature type="compositionally biased region" description="Pro residues" evidence="3">
    <location>
        <begin position="505"/>
        <end position="522"/>
    </location>
</feature>
<organism evidence="5 8">
    <name type="scientific">Streptomyces radicis</name>
    <dbReference type="NCBI Taxonomy" id="1750517"/>
    <lineage>
        <taxon>Bacteria</taxon>
        <taxon>Bacillati</taxon>
        <taxon>Actinomycetota</taxon>
        <taxon>Actinomycetes</taxon>
        <taxon>Kitasatosporales</taxon>
        <taxon>Streptomycetaceae</taxon>
        <taxon>Streptomyces</taxon>
    </lineage>
</organism>
<dbReference type="CDD" id="cd06170">
    <property type="entry name" value="LuxR_C_like"/>
    <property type="match status" value="1"/>
</dbReference>
<evidence type="ECO:0000313" key="7">
    <source>
        <dbReference type="Proteomes" id="UP000268652"/>
    </source>
</evidence>
<keyword evidence="2" id="KW-0067">ATP-binding</keyword>
<name>A0A3A9W242_9ACTN</name>
<dbReference type="GO" id="GO:0004016">
    <property type="term" value="F:adenylate cyclase activity"/>
    <property type="evidence" value="ECO:0007669"/>
    <property type="project" value="TreeGrafter"/>
</dbReference>
<evidence type="ECO:0000256" key="2">
    <source>
        <dbReference type="ARBA" id="ARBA00022840"/>
    </source>
</evidence>
<dbReference type="Pfam" id="PF13191">
    <property type="entry name" value="AAA_16"/>
    <property type="match status" value="1"/>
</dbReference>
<comment type="caution">
    <text evidence="5">The sequence shown here is derived from an EMBL/GenBank/DDBJ whole genome shotgun (WGS) entry which is preliminary data.</text>
</comment>
<dbReference type="GO" id="GO:0006355">
    <property type="term" value="P:regulation of DNA-templated transcription"/>
    <property type="evidence" value="ECO:0007669"/>
    <property type="project" value="InterPro"/>
</dbReference>
<dbReference type="SUPFAM" id="SSF52540">
    <property type="entry name" value="P-loop containing nucleoside triphosphate hydrolases"/>
    <property type="match status" value="1"/>
</dbReference>
<dbReference type="InterPro" id="IPR000792">
    <property type="entry name" value="Tscrpt_reg_LuxR_C"/>
</dbReference>
<dbReference type="PRINTS" id="PR00038">
    <property type="entry name" value="HTHLUXR"/>
</dbReference>
<reference evidence="7 8" key="1">
    <citation type="submission" date="2018-09" db="EMBL/GenBank/DDBJ databases">
        <title>Streptomyces sp. nov. DS1-2, an endophytic actinomycete isolated from roots of Dendrobium scabrilingue.</title>
        <authorList>
            <person name="Kuncharoen N."/>
            <person name="Kudo T."/>
            <person name="Ohkuma M."/>
            <person name="Yuki M."/>
            <person name="Tanasupawat S."/>
        </authorList>
    </citation>
    <scope>NUCLEOTIDE SEQUENCE [LARGE SCALE GENOMIC DNA]</scope>
    <source>
        <strain evidence="5 8">AZ1-7</strain>
        <strain evidence="6 7">DS1-2</strain>
    </source>
</reference>
<dbReference type="Proteomes" id="UP000275024">
    <property type="component" value="Unassembled WGS sequence"/>
</dbReference>
<evidence type="ECO:0000313" key="6">
    <source>
        <dbReference type="EMBL" id="RKN19440.1"/>
    </source>
</evidence>
<dbReference type="Gene3D" id="1.10.10.10">
    <property type="entry name" value="Winged helix-like DNA-binding domain superfamily/Winged helix DNA-binding domain"/>
    <property type="match status" value="1"/>
</dbReference>
<dbReference type="InterPro" id="IPR036388">
    <property type="entry name" value="WH-like_DNA-bd_sf"/>
</dbReference>
<dbReference type="SUPFAM" id="SSF46894">
    <property type="entry name" value="C-terminal effector domain of the bipartite response regulators"/>
    <property type="match status" value="1"/>
</dbReference>
<dbReference type="GO" id="GO:0003677">
    <property type="term" value="F:DNA binding"/>
    <property type="evidence" value="ECO:0007669"/>
    <property type="project" value="InterPro"/>
</dbReference>
<dbReference type="AlphaFoldDB" id="A0A3A9W242"/>
<dbReference type="OrthoDB" id="3178131at2"/>
<protein>
    <submittedName>
        <fullName evidence="5">LuxR family transcriptional regulator</fullName>
    </submittedName>
</protein>
<dbReference type="InterPro" id="IPR041664">
    <property type="entry name" value="AAA_16"/>
</dbReference>
<feature type="domain" description="HTH luxR-type" evidence="4">
    <location>
        <begin position="881"/>
        <end position="946"/>
    </location>
</feature>
<keyword evidence="7" id="KW-1185">Reference proteome</keyword>
<dbReference type="Gene3D" id="3.40.50.300">
    <property type="entry name" value="P-loop containing nucleotide triphosphate hydrolases"/>
    <property type="match status" value="1"/>
</dbReference>
<accession>A0A3A9W242</accession>
<evidence type="ECO:0000256" key="3">
    <source>
        <dbReference type="SAM" id="MobiDB-lite"/>
    </source>
</evidence>
<dbReference type="GO" id="GO:0005737">
    <property type="term" value="C:cytoplasm"/>
    <property type="evidence" value="ECO:0007669"/>
    <property type="project" value="TreeGrafter"/>
</dbReference>
<dbReference type="InterPro" id="IPR016032">
    <property type="entry name" value="Sig_transdc_resp-reg_C-effctor"/>
</dbReference>
<dbReference type="Proteomes" id="UP000268652">
    <property type="component" value="Unassembled WGS sequence"/>
</dbReference>
<evidence type="ECO:0000256" key="1">
    <source>
        <dbReference type="ARBA" id="ARBA00022741"/>
    </source>
</evidence>